<dbReference type="GO" id="GO:0016491">
    <property type="term" value="F:oxidoreductase activity"/>
    <property type="evidence" value="ECO:0007669"/>
    <property type="project" value="InterPro"/>
</dbReference>
<protein>
    <submittedName>
        <fullName evidence="9">TlpA family protein disulfide reductase</fullName>
    </submittedName>
</protein>
<dbReference type="GO" id="GO:0030313">
    <property type="term" value="C:cell envelope"/>
    <property type="evidence" value="ECO:0007669"/>
    <property type="project" value="UniProtKB-SubCell"/>
</dbReference>
<organism evidence="9 10">
    <name type="scientific">Candidatus Blautia gallistercoris</name>
    <dbReference type="NCBI Taxonomy" id="2838490"/>
    <lineage>
        <taxon>Bacteria</taxon>
        <taxon>Bacillati</taxon>
        <taxon>Bacillota</taxon>
        <taxon>Clostridia</taxon>
        <taxon>Lachnospirales</taxon>
        <taxon>Lachnospiraceae</taxon>
        <taxon>Blautia</taxon>
    </lineage>
</organism>
<dbReference type="SUPFAM" id="SSF52833">
    <property type="entry name" value="Thioredoxin-like"/>
    <property type="match status" value="1"/>
</dbReference>
<keyword evidence="5" id="KW-0676">Redox-active center</keyword>
<proteinExistence type="predicted"/>
<evidence type="ECO:0000256" key="7">
    <source>
        <dbReference type="SAM" id="SignalP"/>
    </source>
</evidence>
<evidence type="ECO:0000256" key="5">
    <source>
        <dbReference type="ARBA" id="ARBA00023284"/>
    </source>
</evidence>
<comment type="subcellular location">
    <subcellularLocation>
        <location evidence="1">Cell envelope</location>
    </subcellularLocation>
</comment>
<feature type="compositionally biased region" description="Polar residues" evidence="6">
    <location>
        <begin position="52"/>
        <end position="65"/>
    </location>
</feature>
<keyword evidence="3" id="KW-0735">Signal-anchor</keyword>
<evidence type="ECO:0000313" key="9">
    <source>
        <dbReference type="EMBL" id="HIX58820.1"/>
    </source>
</evidence>
<comment type="caution">
    <text evidence="9">The sequence shown here is derived from an EMBL/GenBank/DDBJ whole genome shotgun (WGS) entry which is preliminary data.</text>
</comment>
<dbReference type="Gene3D" id="3.40.30.10">
    <property type="entry name" value="Glutaredoxin"/>
    <property type="match status" value="1"/>
</dbReference>
<reference evidence="9" key="1">
    <citation type="journal article" date="2021" name="PeerJ">
        <title>Extensive microbial diversity within the chicken gut microbiome revealed by metagenomics and culture.</title>
        <authorList>
            <person name="Gilroy R."/>
            <person name="Ravi A."/>
            <person name="Getino M."/>
            <person name="Pursley I."/>
            <person name="Horton D.L."/>
            <person name="Alikhan N.F."/>
            <person name="Baker D."/>
            <person name="Gharbi K."/>
            <person name="Hall N."/>
            <person name="Watson M."/>
            <person name="Adriaenssens E.M."/>
            <person name="Foster-Nyarko E."/>
            <person name="Jarju S."/>
            <person name="Secka A."/>
            <person name="Antonio M."/>
            <person name="Oren A."/>
            <person name="Chaudhuri R.R."/>
            <person name="La Ragione R."/>
            <person name="Hildebrand F."/>
            <person name="Pallen M.J."/>
        </authorList>
    </citation>
    <scope>NUCLEOTIDE SEQUENCE</scope>
    <source>
        <strain evidence="9">ChiSjej1B19-8411</strain>
    </source>
</reference>
<evidence type="ECO:0000313" key="10">
    <source>
        <dbReference type="Proteomes" id="UP000886817"/>
    </source>
</evidence>
<feature type="signal peptide" evidence="7">
    <location>
        <begin position="1"/>
        <end position="25"/>
    </location>
</feature>
<dbReference type="PANTHER" id="PTHR42852">
    <property type="entry name" value="THIOL:DISULFIDE INTERCHANGE PROTEIN DSBE"/>
    <property type="match status" value="1"/>
</dbReference>
<dbReference type="AlphaFoldDB" id="A0A9D1WGH9"/>
<keyword evidence="7" id="KW-0732">Signal</keyword>
<feature type="region of interest" description="Disordered" evidence="6">
    <location>
        <begin position="24"/>
        <end position="74"/>
    </location>
</feature>
<gene>
    <name evidence="9" type="ORF">IAA45_03785</name>
</gene>
<dbReference type="InterPro" id="IPR013766">
    <property type="entry name" value="Thioredoxin_domain"/>
</dbReference>
<name>A0A9D1WGH9_9FIRM</name>
<dbReference type="InterPro" id="IPR036249">
    <property type="entry name" value="Thioredoxin-like_sf"/>
</dbReference>
<evidence type="ECO:0000256" key="3">
    <source>
        <dbReference type="ARBA" id="ARBA00022968"/>
    </source>
</evidence>
<evidence type="ECO:0000256" key="6">
    <source>
        <dbReference type="SAM" id="MobiDB-lite"/>
    </source>
</evidence>
<accession>A0A9D1WGH9</accession>
<dbReference type="CDD" id="cd02966">
    <property type="entry name" value="TlpA_like_family"/>
    <property type="match status" value="1"/>
</dbReference>
<dbReference type="PROSITE" id="PS51257">
    <property type="entry name" value="PROKAR_LIPOPROTEIN"/>
    <property type="match status" value="1"/>
</dbReference>
<dbReference type="EMBL" id="DXEX01000087">
    <property type="protein sequence ID" value="HIX58820.1"/>
    <property type="molecule type" value="Genomic_DNA"/>
</dbReference>
<evidence type="ECO:0000256" key="4">
    <source>
        <dbReference type="ARBA" id="ARBA00023157"/>
    </source>
</evidence>
<dbReference type="Pfam" id="PF00578">
    <property type="entry name" value="AhpC-TSA"/>
    <property type="match status" value="1"/>
</dbReference>
<keyword evidence="4" id="KW-1015">Disulfide bond</keyword>
<feature type="chain" id="PRO_5039612829" evidence="7">
    <location>
        <begin position="26"/>
        <end position="226"/>
    </location>
</feature>
<dbReference type="GO" id="GO:0016209">
    <property type="term" value="F:antioxidant activity"/>
    <property type="evidence" value="ECO:0007669"/>
    <property type="project" value="InterPro"/>
</dbReference>
<dbReference type="InterPro" id="IPR000866">
    <property type="entry name" value="AhpC/TSA"/>
</dbReference>
<sequence>MKRQMAILAGLLLTGSLLTACGTSAGNSQISSPDSSGQTVQETESPAKAQEETASGGQENTSEETTASEDQADAEGILSSFTATDLEGNEVDQSVLADYDLTVINVWATFCGPCIQEMPALGELADEYQDKGVQIIGLVSDVLNADGSLSQDQIDTAKDIVEETGADYLHLLPSQDLYGILAQISAVPTTFFVDSQGRQVGQAYVQAMSKSQWEEVLEETLTEVAP</sequence>
<dbReference type="PROSITE" id="PS51352">
    <property type="entry name" value="THIOREDOXIN_2"/>
    <property type="match status" value="1"/>
</dbReference>
<evidence type="ECO:0000259" key="8">
    <source>
        <dbReference type="PROSITE" id="PS51352"/>
    </source>
</evidence>
<dbReference type="PANTHER" id="PTHR42852:SF6">
    <property type="entry name" value="THIOL:DISULFIDE INTERCHANGE PROTEIN DSBE"/>
    <property type="match status" value="1"/>
</dbReference>
<feature type="domain" description="Thioredoxin" evidence="8">
    <location>
        <begin position="72"/>
        <end position="222"/>
    </location>
</feature>
<keyword evidence="3" id="KW-0812">Transmembrane</keyword>
<evidence type="ECO:0000256" key="1">
    <source>
        <dbReference type="ARBA" id="ARBA00004196"/>
    </source>
</evidence>
<feature type="compositionally biased region" description="Polar residues" evidence="6">
    <location>
        <begin position="24"/>
        <end position="44"/>
    </location>
</feature>
<keyword evidence="2" id="KW-0201">Cytochrome c-type biogenesis</keyword>
<dbReference type="Proteomes" id="UP000886817">
    <property type="component" value="Unassembled WGS sequence"/>
</dbReference>
<evidence type="ECO:0000256" key="2">
    <source>
        <dbReference type="ARBA" id="ARBA00022748"/>
    </source>
</evidence>
<dbReference type="InterPro" id="IPR050553">
    <property type="entry name" value="Thioredoxin_ResA/DsbE_sf"/>
</dbReference>
<reference evidence="9" key="2">
    <citation type="submission" date="2021-04" db="EMBL/GenBank/DDBJ databases">
        <authorList>
            <person name="Gilroy R."/>
        </authorList>
    </citation>
    <scope>NUCLEOTIDE SEQUENCE</scope>
    <source>
        <strain evidence="9">ChiSjej1B19-8411</strain>
    </source>
</reference>
<dbReference type="GO" id="GO:0017004">
    <property type="term" value="P:cytochrome complex assembly"/>
    <property type="evidence" value="ECO:0007669"/>
    <property type="project" value="UniProtKB-KW"/>
</dbReference>